<dbReference type="GO" id="GO:0004674">
    <property type="term" value="F:protein serine/threonine kinase activity"/>
    <property type="evidence" value="ECO:0007669"/>
    <property type="project" value="TreeGrafter"/>
</dbReference>
<dbReference type="PANTHER" id="PTHR46256">
    <property type="entry name" value="AGAP011099-PA"/>
    <property type="match status" value="1"/>
</dbReference>
<keyword evidence="6" id="KW-0206">Cytoskeleton</keyword>
<dbReference type="GO" id="GO:0005524">
    <property type="term" value="F:ATP binding"/>
    <property type="evidence" value="ECO:0007669"/>
    <property type="project" value="InterPro"/>
</dbReference>
<dbReference type="SMART" id="SM00220">
    <property type="entry name" value="S_TKc"/>
    <property type="match status" value="1"/>
</dbReference>
<dbReference type="AlphaFoldDB" id="A0A9C6X542"/>
<dbReference type="GO" id="GO:0000146">
    <property type="term" value="F:microfilament motor activity"/>
    <property type="evidence" value="ECO:0007669"/>
    <property type="project" value="TreeGrafter"/>
</dbReference>
<organism evidence="9 10">
    <name type="scientific">Frankliniella occidentalis</name>
    <name type="common">Western flower thrips</name>
    <name type="synonym">Euthrips occidentalis</name>
    <dbReference type="NCBI Taxonomy" id="133901"/>
    <lineage>
        <taxon>Eukaryota</taxon>
        <taxon>Metazoa</taxon>
        <taxon>Ecdysozoa</taxon>
        <taxon>Arthropoda</taxon>
        <taxon>Hexapoda</taxon>
        <taxon>Insecta</taxon>
        <taxon>Pterygota</taxon>
        <taxon>Neoptera</taxon>
        <taxon>Paraneoptera</taxon>
        <taxon>Thysanoptera</taxon>
        <taxon>Terebrantia</taxon>
        <taxon>Thripoidea</taxon>
        <taxon>Thripidae</taxon>
        <taxon>Frankliniella</taxon>
    </lineage>
</organism>
<feature type="domain" description="Protein kinase" evidence="8">
    <location>
        <begin position="1"/>
        <end position="180"/>
    </location>
</feature>
<keyword evidence="7" id="KW-0966">Cell projection</keyword>
<dbReference type="GO" id="GO:0003779">
    <property type="term" value="F:actin binding"/>
    <property type="evidence" value="ECO:0007669"/>
    <property type="project" value="UniProtKB-KW"/>
</dbReference>
<dbReference type="PROSITE" id="PS00108">
    <property type="entry name" value="PROTEIN_KINASE_ST"/>
    <property type="match status" value="1"/>
</dbReference>
<name>A0A9C6X542_FRAOC</name>
<dbReference type="RefSeq" id="XP_052129317.1">
    <property type="nucleotide sequence ID" value="XM_052273357.1"/>
</dbReference>
<dbReference type="GO" id="GO:0030832">
    <property type="term" value="P:regulation of actin filament length"/>
    <property type="evidence" value="ECO:0007669"/>
    <property type="project" value="TreeGrafter"/>
</dbReference>
<evidence type="ECO:0000256" key="4">
    <source>
        <dbReference type="ARBA" id="ARBA00022737"/>
    </source>
</evidence>
<gene>
    <name evidence="10" type="primary">LOC127750820</name>
</gene>
<evidence type="ECO:0000313" key="10">
    <source>
        <dbReference type="RefSeq" id="XP_052129317.1"/>
    </source>
</evidence>
<dbReference type="GeneID" id="127750820"/>
<accession>A0A9C6X542</accession>
<dbReference type="SUPFAM" id="SSF56112">
    <property type="entry name" value="Protein kinase-like (PK-like)"/>
    <property type="match status" value="1"/>
</dbReference>
<evidence type="ECO:0000256" key="2">
    <source>
        <dbReference type="ARBA" id="ARBA00004316"/>
    </source>
</evidence>
<dbReference type="PROSITE" id="PS50011">
    <property type="entry name" value="PROTEIN_KINASE_DOM"/>
    <property type="match status" value="1"/>
</dbReference>
<evidence type="ECO:0000256" key="5">
    <source>
        <dbReference type="ARBA" id="ARBA00023203"/>
    </source>
</evidence>
<evidence type="ECO:0000256" key="7">
    <source>
        <dbReference type="ARBA" id="ARBA00023273"/>
    </source>
</evidence>
<dbReference type="Proteomes" id="UP000504606">
    <property type="component" value="Unplaced"/>
</dbReference>
<dbReference type="InterPro" id="IPR011009">
    <property type="entry name" value="Kinase-like_dom_sf"/>
</dbReference>
<dbReference type="Gene3D" id="1.10.510.10">
    <property type="entry name" value="Transferase(Phosphotransferase) domain 1"/>
    <property type="match status" value="1"/>
</dbReference>
<keyword evidence="5" id="KW-0009">Actin-binding</keyword>
<dbReference type="PANTHER" id="PTHR46256:SF3">
    <property type="entry name" value="MYOSIN MOTOR DOMAIN-CONTAINING PROTEIN"/>
    <property type="match status" value="1"/>
</dbReference>
<dbReference type="KEGG" id="foc:127750820"/>
<evidence type="ECO:0000259" key="8">
    <source>
        <dbReference type="PROSITE" id="PS50011"/>
    </source>
</evidence>
<reference evidence="10" key="1">
    <citation type="submission" date="2025-08" db="UniProtKB">
        <authorList>
            <consortium name="RefSeq"/>
        </authorList>
    </citation>
    <scope>IDENTIFICATION</scope>
    <source>
        <tissue evidence="10">Whole organism</tissue>
    </source>
</reference>
<keyword evidence="9" id="KW-1185">Reference proteome</keyword>
<dbReference type="GO" id="GO:0042995">
    <property type="term" value="C:cell projection"/>
    <property type="evidence" value="ECO:0007669"/>
    <property type="project" value="UniProtKB-SubCell"/>
</dbReference>
<dbReference type="InterPro" id="IPR008271">
    <property type="entry name" value="Ser/Thr_kinase_AS"/>
</dbReference>
<dbReference type="Pfam" id="PF00069">
    <property type="entry name" value="Pkinase"/>
    <property type="match status" value="1"/>
</dbReference>
<evidence type="ECO:0000313" key="9">
    <source>
        <dbReference type="Proteomes" id="UP000504606"/>
    </source>
</evidence>
<sequence>MRTSHFKIKLCNGGSVTDLVQGLKQRGARLSDDQIAFILRETVEALVYLHANHCMHRDVKGHNILLTEEGNVKLVDFGVSSHLQATLGRRNTSVGTPYWMAPEVIACEQQLDSSYDCRCDVWSVGITAIELAEGEPPLSDLHPMRALFQIPRNPPPQILEVFRKFSNLMRVEVCSRFSIQ</sequence>
<evidence type="ECO:0000256" key="6">
    <source>
        <dbReference type="ARBA" id="ARBA00023212"/>
    </source>
</evidence>
<comment type="subcellular location">
    <subcellularLocation>
        <location evidence="2">Cell projection</location>
    </subcellularLocation>
    <subcellularLocation>
        <location evidence="1">Cytoplasm</location>
        <location evidence="1">Cytoskeleton</location>
    </subcellularLocation>
</comment>
<dbReference type="InterPro" id="IPR000719">
    <property type="entry name" value="Prot_kinase_dom"/>
</dbReference>
<keyword evidence="4" id="KW-0677">Repeat</keyword>
<protein>
    <submittedName>
        <fullName evidence="10">Myosin-IIIb-like</fullName>
    </submittedName>
</protein>
<dbReference type="OrthoDB" id="8957712at2759"/>
<evidence type="ECO:0000256" key="3">
    <source>
        <dbReference type="ARBA" id="ARBA00022490"/>
    </source>
</evidence>
<dbReference type="GO" id="GO:0005856">
    <property type="term" value="C:cytoskeleton"/>
    <property type="evidence" value="ECO:0007669"/>
    <property type="project" value="UniProtKB-SubCell"/>
</dbReference>
<proteinExistence type="predicted"/>
<dbReference type="InterPro" id="IPR052409">
    <property type="entry name" value="Myosin-III_kinase_activity"/>
</dbReference>
<evidence type="ECO:0000256" key="1">
    <source>
        <dbReference type="ARBA" id="ARBA00004245"/>
    </source>
</evidence>
<keyword evidence="3" id="KW-0963">Cytoplasm</keyword>